<comment type="caution">
    <text evidence="1">The sequence shown here is derived from an EMBL/GenBank/DDBJ whole genome shotgun (WGS) entry which is preliminary data.</text>
</comment>
<proteinExistence type="predicted"/>
<dbReference type="RefSeq" id="WP_338223826.1">
    <property type="nucleotide sequence ID" value="NZ_BTPD01000005.1"/>
</dbReference>
<dbReference type="Proteomes" id="UP001338309">
    <property type="component" value="Unassembled WGS sequence"/>
</dbReference>
<name>A0ABQ6PME4_9BACT</name>
<accession>A0ABQ6PME4</accession>
<evidence type="ECO:0000313" key="2">
    <source>
        <dbReference type="Proteomes" id="UP001338309"/>
    </source>
</evidence>
<organism evidence="1 2">
    <name type="scientific">Algoriphagus confluentis</name>
    <dbReference type="NCBI Taxonomy" id="1697556"/>
    <lineage>
        <taxon>Bacteria</taxon>
        <taxon>Pseudomonadati</taxon>
        <taxon>Bacteroidota</taxon>
        <taxon>Cytophagia</taxon>
        <taxon>Cytophagales</taxon>
        <taxon>Cyclobacteriaceae</taxon>
        <taxon>Algoriphagus</taxon>
    </lineage>
</organism>
<sequence>MNELLALKGLGNFPLATSAILPLLRDYRRPYDKINYWVKSGDLVQIKKGLYVLGKRISDLVPHPFLLANQLYGPSYISLESALSFHGLIPERVYQTSSVTTRPSKTFRTDLGVFDYTHVKPSYFSLGLSNQGNPESGFFIIAKPEKAIWDKIVFTSGILFRSKIDVARFLEDNLRINLSDLTEFDLEEMKSWIPFSPKKSSLSLFTQTLERP</sequence>
<reference evidence="1 2" key="1">
    <citation type="submission" date="2023-08" db="EMBL/GenBank/DDBJ databases">
        <title>Draft genome sequence of Algoriphagus confluentis.</title>
        <authorList>
            <person name="Takatani N."/>
            <person name="Hosokawa M."/>
            <person name="Sawabe T."/>
        </authorList>
    </citation>
    <scope>NUCLEOTIDE SEQUENCE [LARGE SCALE GENOMIC DNA]</scope>
    <source>
        <strain evidence="1 2">NBRC 111222</strain>
    </source>
</reference>
<keyword evidence="2" id="KW-1185">Reference proteome</keyword>
<evidence type="ECO:0008006" key="3">
    <source>
        <dbReference type="Google" id="ProtNLM"/>
    </source>
</evidence>
<dbReference type="EMBL" id="BTPD01000005">
    <property type="protein sequence ID" value="GMQ29096.1"/>
    <property type="molecule type" value="Genomic_DNA"/>
</dbReference>
<gene>
    <name evidence="1" type="ORF">Aconfl_17390</name>
</gene>
<protein>
    <recommendedName>
        <fullName evidence="3">Transcriptional regulator, AbiEi antitoxin, Type IV TA system</fullName>
    </recommendedName>
</protein>
<evidence type="ECO:0000313" key="1">
    <source>
        <dbReference type="EMBL" id="GMQ29096.1"/>
    </source>
</evidence>